<keyword evidence="7" id="KW-0406">Ion transport</keyword>
<dbReference type="InterPro" id="IPR002524">
    <property type="entry name" value="Cation_efflux"/>
</dbReference>
<keyword evidence="5" id="KW-0408">Iron</keyword>
<dbReference type="Gene3D" id="3.30.70.1350">
    <property type="entry name" value="Cation efflux protein, cytoplasmic domain"/>
    <property type="match status" value="1"/>
</dbReference>
<dbReference type="STRING" id="484498.SAMN05421686_101436"/>
<evidence type="ECO:0000259" key="11">
    <source>
        <dbReference type="Pfam" id="PF01545"/>
    </source>
</evidence>
<evidence type="ECO:0000259" key="12">
    <source>
        <dbReference type="Pfam" id="PF16916"/>
    </source>
</evidence>
<feature type="transmembrane region" description="Helical" evidence="10">
    <location>
        <begin position="115"/>
        <end position="135"/>
    </location>
</feature>
<dbReference type="Gene3D" id="1.20.1510.10">
    <property type="entry name" value="Cation efflux protein transmembrane domain"/>
    <property type="match status" value="1"/>
</dbReference>
<dbReference type="PANTHER" id="PTHR43840:SF41">
    <property type="entry name" value="CATION-EFFLUX PUMP FIEF"/>
    <property type="match status" value="1"/>
</dbReference>
<feature type="transmembrane region" description="Helical" evidence="10">
    <location>
        <begin position="155"/>
        <end position="175"/>
    </location>
</feature>
<keyword evidence="4" id="KW-1003">Cell membrane</keyword>
<accession>A0A1N7J770</accession>
<dbReference type="InterPro" id="IPR058533">
    <property type="entry name" value="Cation_efflux_TM"/>
</dbReference>
<dbReference type="GO" id="GO:0015093">
    <property type="term" value="F:ferrous iron transmembrane transporter activity"/>
    <property type="evidence" value="ECO:0007669"/>
    <property type="project" value="TreeGrafter"/>
</dbReference>
<dbReference type="InterPro" id="IPR027470">
    <property type="entry name" value="Cation_efflux_CTD"/>
</dbReference>
<organism evidence="13 14">
    <name type="scientific">Thalassolituus maritimus</name>
    <dbReference type="NCBI Taxonomy" id="484498"/>
    <lineage>
        <taxon>Bacteria</taxon>
        <taxon>Pseudomonadati</taxon>
        <taxon>Pseudomonadota</taxon>
        <taxon>Gammaproteobacteria</taxon>
        <taxon>Oceanospirillales</taxon>
        <taxon>Oceanospirillaceae</taxon>
        <taxon>Thalassolituus</taxon>
    </lineage>
</organism>
<feature type="transmembrane region" description="Helical" evidence="10">
    <location>
        <begin position="181"/>
        <end position="199"/>
    </location>
</feature>
<keyword evidence="14" id="KW-1185">Reference proteome</keyword>
<dbReference type="NCBIfam" id="TIGR01297">
    <property type="entry name" value="CDF"/>
    <property type="match status" value="1"/>
</dbReference>
<proteinExistence type="inferred from homology"/>
<dbReference type="OrthoDB" id="9806522at2"/>
<sequence length="289" mass="31338">MTVQDHGHLIKRAAVASLVTATVLLLSKAAAWSASDSASVLSSLLDSLMDIAASLINFFAIRYALMPPDDEHPFGHSKAEGLAALMQSAFILGSATMLLLHVIDRLLKPQELTALPESIGVMAFSTLATLCLVMYQRYVWRKTGSLAVKADSAHYLSDILTNIAVIVALVGAMWGVLWLDAVIALLVAVILVFGVITIVKEALAVLMDQALDADDEAELINIINTADGVLGYHDLKTRQSGVVQFVQFHLELSAEQSLKQAHATGEALEQRILERFPRAEILIHHDPIR</sequence>
<dbReference type="InterPro" id="IPR036837">
    <property type="entry name" value="Cation_efflux_CTD_sf"/>
</dbReference>
<evidence type="ECO:0000313" key="14">
    <source>
        <dbReference type="Proteomes" id="UP000185639"/>
    </source>
</evidence>
<dbReference type="AlphaFoldDB" id="A0A1N7J770"/>
<evidence type="ECO:0000313" key="13">
    <source>
        <dbReference type="EMBL" id="SIS45205.1"/>
    </source>
</evidence>
<evidence type="ECO:0000256" key="7">
    <source>
        <dbReference type="ARBA" id="ARBA00022906"/>
    </source>
</evidence>
<evidence type="ECO:0000256" key="4">
    <source>
        <dbReference type="ARBA" id="ARBA00022475"/>
    </source>
</evidence>
<feature type="transmembrane region" description="Helical" evidence="10">
    <location>
        <begin position="82"/>
        <end position="103"/>
    </location>
</feature>
<keyword evidence="6 10" id="KW-0812">Transmembrane</keyword>
<keyword evidence="7" id="KW-0864">Zinc transport</keyword>
<evidence type="ECO:0000256" key="5">
    <source>
        <dbReference type="ARBA" id="ARBA00022496"/>
    </source>
</evidence>
<dbReference type="SUPFAM" id="SSF161111">
    <property type="entry name" value="Cation efflux protein transmembrane domain-like"/>
    <property type="match status" value="1"/>
</dbReference>
<name>A0A1N7J770_9GAMM</name>
<protein>
    <submittedName>
        <fullName evidence="13">Ferrous-iron efflux pump FieF</fullName>
    </submittedName>
</protein>
<dbReference type="Pfam" id="PF01545">
    <property type="entry name" value="Cation_efflux"/>
    <property type="match status" value="1"/>
</dbReference>
<evidence type="ECO:0000256" key="10">
    <source>
        <dbReference type="SAM" id="Phobius"/>
    </source>
</evidence>
<dbReference type="PANTHER" id="PTHR43840">
    <property type="entry name" value="MITOCHONDRIAL METAL TRANSPORTER 1-RELATED"/>
    <property type="match status" value="1"/>
</dbReference>
<evidence type="ECO:0000256" key="2">
    <source>
        <dbReference type="ARBA" id="ARBA00010212"/>
    </source>
</evidence>
<keyword evidence="5" id="KW-0410">Iron transport</keyword>
<dbReference type="RefSeq" id="WP_076514023.1">
    <property type="nucleotide sequence ID" value="NZ_FTOH01000001.1"/>
</dbReference>
<reference evidence="14" key="1">
    <citation type="submission" date="2017-01" db="EMBL/GenBank/DDBJ databases">
        <authorList>
            <person name="Varghese N."/>
            <person name="Submissions S."/>
        </authorList>
    </citation>
    <scope>NUCLEOTIDE SEQUENCE [LARGE SCALE GENOMIC DNA]</scope>
    <source>
        <strain evidence="14">DSM 24913</strain>
    </source>
</reference>
<dbReference type="GO" id="GO:0015341">
    <property type="term" value="F:zinc efflux antiporter activity"/>
    <property type="evidence" value="ECO:0007669"/>
    <property type="project" value="TreeGrafter"/>
</dbReference>
<dbReference type="Pfam" id="PF16916">
    <property type="entry name" value="ZT_dimer"/>
    <property type="match status" value="1"/>
</dbReference>
<dbReference type="InterPro" id="IPR050291">
    <property type="entry name" value="CDF_Transporter"/>
</dbReference>
<evidence type="ECO:0000256" key="8">
    <source>
        <dbReference type="ARBA" id="ARBA00022989"/>
    </source>
</evidence>
<keyword evidence="7" id="KW-0862">Zinc</keyword>
<dbReference type="GO" id="GO:0015086">
    <property type="term" value="F:cadmium ion transmembrane transporter activity"/>
    <property type="evidence" value="ECO:0007669"/>
    <property type="project" value="TreeGrafter"/>
</dbReference>
<keyword evidence="3" id="KW-0813">Transport</keyword>
<dbReference type="GO" id="GO:0006882">
    <property type="term" value="P:intracellular zinc ion homeostasis"/>
    <property type="evidence" value="ECO:0007669"/>
    <property type="project" value="TreeGrafter"/>
</dbReference>
<evidence type="ECO:0000256" key="3">
    <source>
        <dbReference type="ARBA" id="ARBA00022448"/>
    </source>
</evidence>
<feature type="transmembrane region" description="Helical" evidence="10">
    <location>
        <begin position="41"/>
        <end position="61"/>
    </location>
</feature>
<dbReference type="FunFam" id="3.30.70.1350:FF:000002">
    <property type="entry name" value="Ferrous-iron efflux pump FieF"/>
    <property type="match status" value="1"/>
</dbReference>
<comment type="subcellular location">
    <subcellularLocation>
        <location evidence="1">Cell membrane</location>
        <topology evidence="1">Multi-pass membrane protein</topology>
    </subcellularLocation>
</comment>
<keyword evidence="8 10" id="KW-1133">Transmembrane helix</keyword>
<gene>
    <name evidence="13" type="ORF">SAMN05421686_101436</name>
</gene>
<keyword evidence="9 10" id="KW-0472">Membrane</keyword>
<dbReference type="GO" id="GO:0005886">
    <property type="term" value="C:plasma membrane"/>
    <property type="evidence" value="ECO:0007669"/>
    <property type="project" value="UniProtKB-SubCell"/>
</dbReference>
<evidence type="ECO:0000256" key="1">
    <source>
        <dbReference type="ARBA" id="ARBA00004651"/>
    </source>
</evidence>
<evidence type="ECO:0000256" key="9">
    <source>
        <dbReference type="ARBA" id="ARBA00023136"/>
    </source>
</evidence>
<dbReference type="Proteomes" id="UP000185639">
    <property type="component" value="Unassembled WGS sequence"/>
</dbReference>
<feature type="domain" description="Cation efflux protein transmembrane" evidence="11">
    <location>
        <begin position="15"/>
        <end position="207"/>
    </location>
</feature>
<dbReference type="EMBL" id="FTOH01000001">
    <property type="protein sequence ID" value="SIS45205.1"/>
    <property type="molecule type" value="Genomic_DNA"/>
</dbReference>
<evidence type="ECO:0000256" key="6">
    <source>
        <dbReference type="ARBA" id="ARBA00022692"/>
    </source>
</evidence>
<dbReference type="SUPFAM" id="SSF160240">
    <property type="entry name" value="Cation efflux protein cytoplasmic domain-like"/>
    <property type="match status" value="1"/>
</dbReference>
<comment type="similarity">
    <text evidence="2">Belongs to the cation diffusion facilitator (CDF) transporter (TC 2.A.4) family. FieF subfamily.</text>
</comment>
<dbReference type="InterPro" id="IPR027469">
    <property type="entry name" value="Cation_efflux_TMD_sf"/>
</dbReference>
<feature type="domain" description="Cation efflux protein cytoplasmic" evidence="12">
    <location>
        <begin position="211"/>
        <end position="287"/>
    </location>
</feature>